<proteinExistence type="predicted"/>
<evidence type="ECO:0008006" key="3">
    <source>
        <dbReference type="Google" id="ProtNLM"/>
    </source>
</evidence>
<comment type="caution">
    <text evidence="1">The sequence shown here is derived from an EMBL/GenBank/DDBJ whole genome shotgun (WGS) entry which is preliminary data.</text>
</comment>
<evidence type="ECO:0000313" key="1">
    <source>
        <dbReference type="EMBL" id="PIS14243.1"/>
    </source>
</evidence>
<dbReference type="EMBL" id="PEZI01000076">
    <property type="protein sequence ID" value="PIS14243.1"/>
    <property type="molecule type" value="Genomic_DNA"/>
</dbReference>
<accession>A0A2H0WNM5</accession>
<organism evidence="1 2">
    <name type="scientific">Candidatus Shapirobacteria bacterium CG09_land_8_20_14_0_10_39_12</name>
    <dbReference type="NCBI Taxonomy" id="1974885"/>
    <lineage>
        <taxon>Bacteria</taxon>
        <taxon>Candidatus Shapironibacteriota</taxon>
    </lineage>
</organism>
<reference evidence="2" key="1">
    <citation type="submission" date="2017-09" db="EMBL/GenBank/DDBJ databases">
        <title>Depth-based differentiation of microbial function through sediment-hosted aquifers and enrichment of novel symbionts in the deep terrestrial subsurface.</title>
        <authorList>
            <person name="Probst A.J."/>
            <person name="Ladd B."/>
            <person name="Jarett J.K."/>
            <person name="Geller-Mcgrath D.E."/>
            <person name="Sieber C.M.K."/>
            <person name="Emerson J.B."/>
            <person name="Anantharaman K."/>
            <person name="Thomas B.C."/>
            <person name="Malmstrom R."/>
            <person name="Stieglmeier M."/>
            <person name="Klingl A."/>
            <person name="Woyke T."/>
            <person name="Ryan C.M."/>
            <person name="Banfield J.F."/>
        </authorList>
    </citation>
    <scope>NUCLEOTIDE SEQUENCE [LARGE SCALE GENOMIC DNA]</scope>
</reference>
<evidence type="ECO:0000313" key="2">
    <source>
        <dbReference type="Proteomes" id="UP000230775"/>
    </source>
</evidence>
<name>A0A2H0WNM5_9BACT</name>
<sequence length="155" mass="17933">MQSQEEVKLADKQKSLDKIKVKNLVKKSNRILATISTHRFPFDLFPDTINIEEGRVTVITRKFFSSSQVHSVDIKDISNIFINMAPFFAQLVIVSKTFNTNETRIKYLKKEEAVFARRIIEGLRIFKNNQINTSSYSKEELMAKLEELSTTEIVT</sequence>
<gene>
    <name evidence="1" type="ORF">COT64_03645</name>
</gene>
<dbReference type="AlphaFoldDB" id="A0A2H0WNM5"/>
<protein>
    <recommendedName>
        <fullName evidence="3">YokE-like PH domain-containing protein</fullName>
    </recommendedName>
</protein>
<dbReference type="Proteomes" id="UP000230775">
    <property type="component" value="Unassembled WGS sequence"/>
</dbReference>